<feature type="transmembrane region" description="Helical" evidence="10">
    <location>
        <begin position="135"/>
        <end position="161"/>
    </location>
</feature>
<feature type="transmembrane region" description="Helical" evidence="10">
    <location>
        <begin position="73"/>
        <end position="91"/>
    </location>
</feature>
<dbReference type="FunFam" id="3.30.565.10:FF:000037">
    <property type="entry name" value="Hybrid sensor histidine kinase/response regulator"/>
    <property type="match status" value="1"/>
</dbReference>
<proteinExistence type="predicted"/>
<evidence type="ECO:0000256" key="6">
    <source>
        <dbReference type="ARBA" id="ARBA00022777"/>
    </source>
</evidence>
<feature type="transmembrane region" description="Helical" evidence="10">
    <location>
        <begin position="103"/>
        <end position="123"/>
    </location>
</feature>
<keyword evidence="10" id="KW-0472">Membrane</keyword>
<feature type="transmembrane region" description="Helical" evidence="10">
    <location>
        <begin position="233"/>
        <end position="251"/>
    </location>
</feature>
<dbReference type="InterPro" id="IPR005467">
    <property type="entry name" value="His_kinase_dom"/>
</dbReference>
<evidence type="ECO:0000313" key="16">
    <source>
        <dbReference type="EMBL" id="SJS28527.1"/>
    </source>
</evidence>
<keyword evidence="5" id="KW-0547">Nucleotide-binding</keyword>
<evidence type="ECO:0000256" key="2">
    <source>
        <dbReference type="ARBA" id="ARBA00012438"/>
    </source>
</evidence>
<evidence type="ECO:0000256" key="7">
    <source>
        <dbReference type="ARBA" id="ARBA00022840"/>
    </source>
</evidence>
<dbReference type="SUPFAM" id="SSF55874">
    <property type="entry name" value="ATPase domain of HSP90 chaperone/DNA topoisomerase II/histidine kinase"/>
    <property type="match status" value="1"/>
</dbReference>
<dbReference type="CDD" id="cd00130">
    <property type="entry name" value="PAS"/>
    <property type="match status" value="1"/>
</dbReference>
<dbReference type="PATRIC" id="fig|1496.1373.peg.575"/>
<evidence type="ECO:0000259" key="11">
    <source>
        <dbReference type="PROSITE" id="PS50109"/>
    </source>
</evidence>
<reference evidence="16 17" key="2">
    <citation type="submission" date="2017-02" db="EMBL/GenBank/DDBJ databases">
        <authorList>
            <consortium name="Pathogen Informatics"/>
        </authorList>
    </citation>
    <scope>NUCLEOTIDE SEQUENCE [LARGE SCALE GENOMIC DNA]</scope>
    <source>
        <strain evidence="16 17">VRECD0157</strain>
    </source>
</reference>
<feature type="transmembrane region" description="Helical" evidence="10">
    <location>
        <begin position="167"/>
        <end position="183"/>
    </location>
</feature>
<evidence type="ECO:0000256" key="3">
    <source>
        <dbReference type="ARBA" id="ARBA00022553"/>
    </source>
</evidence>
<dbReference type="SUPFAM" id="SSF47384">
    <property type="entry name" value="Homodimeric domain of signal transducing histidine kinase"/>
    <property type="match status" value="1"/>
</dbReference>
<dbReference type="InterPro" id="IPR036890">
    <property type="entry name" value="HATPase_C_sf"/>
</dbReference>
<keyword evidence="3" id="KW-0597">Phosphoprotein</keyword>
<dbReference type="Gene3D" id="3.30.450.20">
    <property type="entry name" value="PAS domain"/>
    <property type="match status" value="2"/>
</dbReference>
<keyword evidence="9" id="KW-0175">Coiled coil</keyword>
<gene>
    <name evidence="16" type="primary">pleC</name>
    <name evidence="13" type="ORF">BN1096_520210</name>
    <name evidence="14" type="ORF">BN1097_680193</name>
    <name evidence="15" type="ORF">KRM00_002095</name>
    <name evidence="16" type="ORF">SAMEA3375112_01696</name>
</gene>
<dbReference type="SUPFAM" id="SSF55785">
    <property type="entry name" value="PYP-like sensor domain (PAS domain)"/>
    <property type="match status" value="3"/>
</dbReference>
<evidence type="ECO:0000313" key="15">
    <source>
        <dbReference type="EMBL" id="HBH1542607.1"/>
    </source>
</evidence>
<keyword evidence="6 14" id="KW-0418">Kinase</keyword>
<dbReference type="InterPro" id="IPR035965">
    <property type="entry name" value="PAS-like_dom_sf"/>
</dbReference>
<accession>A0A069ACZ6</accession>
<feature type="transmembrane region" description="Helical" evidence="10">
    <location>
        <begin position="204"/>
        <end position="221"/>
    </location>
</feature>
<evidence type="ECO:0000256" key="8">
    <source>
        <dbReference type="ARBA" id="ARBA00023012"/>
    </source>
</evidence>
<feature type="transmembrane region" description="Helical" evidence="10">
    <location>
        <begin position="20"/>
        <end position="37"/>
    </location>
</feature>
<protein>
    <recommendedName>
        <fullName evidence="2">histidine kinase</fullName>
        <ecNumber evidence="2">2.7.13.3</ecNumber>
    </recommendedName>
</protein>
<feature type="domain" description="Histidine kinase" evidence="11">
    <location>
        <begin position="661"/>
        <end position="884"/>
    </location>
</feature>
<dbReference type="GO" id="GO:0005886">
    <property type="term" value="C:plasma membrane"/>
    <property type="evidence" value="ECO:0007669"/>
    <property type="project" value="TreeGrafter"/>
</dbReference>
<dbReference type="InterPro" id="IPR036097">
    <property type="entry name" value="HisK_dim/P_sf"/>
</dbReference>
<feature type="transmembrane region" description="Helical" evidence="10">
    <location>
        <begin position="43"/>
        <end position="61"/>
    </location>
</feature>
<organism evidence="14">
    <name type="scientific">Clostridioides difficile</name>
    <name type="common">Peptoclostridium difficile</name>
    <dbReference type="NCBI Taxonomy" id="1496"/>
    <lineage>
        <taxon>Bacteria</taxon>
        <taxon>Bacillati</taxon>
        <taxon>Bacillota</taxon>
        <taxon>Clostridia</taxon>
        <taxon>Peptostreptococcales</taxon>
        <taxon>Peptostreptococcaceae</taxon>
        <taxon>Clostridioides</taxon>
    </lineage>
</organism>
<dbReference type="GO" id="GO:0009927">
    <property type="term" value="F:histidine phosphotransfer kinase activity"/>
    <property type="evidence" value="ECO:0007669"/>
    <property type="project" value="TreeGrafter"/>
</dbReference>
<dbReference type="Pfam" id="PF02518">
    <property type="entry name" value="HATPase_c"/>
    <property type="match status" value="1"/>
</dbReference>
<evidence type="ECO:0000259" key="12">
    <source>
        <dbReference type="PROSITE" id="PS50112"/>
    </source>
</evidence>
<dbReference type="CDD" id="cd00082">
    <property type="entry name" value="HisKA"/>
    <property type="match status" value="1"/>
</dbReference>
<dbReference type="PANTHER" id="PTHR43047">
    <property type="entry name" value="TWO-COMPONENT HISTIDINE PROTEIN KINASE"/>
    <property type="match status" value="1"/>
</dbReference>
<dbReference type="Proteomes" id="UP000189137">
    <property type="component" value="Unassembled WGS sequence"/>
</dbReference>
<feature type="domain" description="PAS" evidence="12">
    <location>
        <begin position="300"/>
        <end position="336"/>
    </location>
</feature>
<dbReference type="EMBL" id="DAEPXK010000020">
    <property type="protein sequence ID" value="HBH1542607.1"/>
    <property type="molecule type" value="Genomic_DNA"/>
</dbReference>
<evidence type="ECO:0000313" key="17">
    <source>
        <dbReference type="Proteomes" id="UP000189137"/>
    </source>
</evidence>
<keyword evidence="10" id="KW-1133">Transmembrane helix</keyword>
<evidence type="ECO:0000256" key="4">
    <source>
        <dbReference type="ARBA" id="ARBA00022679"/>
    </source>
</evidence>
<dbReference type="InterPro" id="IPR003661">
    <property type="entry name" value="HisK_dim/P_dom"/>
</dbReference>
<evidence type="ECO:0000313" key="13">
    <source>
        <dbReference type="EMBL" id="CDS85302.1"/>
    </source>
</evidence>
<dbReference type="Pfam" id="PF00512">
    <property type="entry name" value="HisKA"/>
    <property type="match status" value="1"/>
</dbReference>
<dbReference type="RefSeq" id="WP_021360820.1">
    <property type="nucleotide sequence ID" value="NZ_AP031492.1"/>
</dbReference>
<dbReference type="PANTHER" id="PTHR43047:SF72">
    <property type="entry name" value="OSMOSENSING HISTIDINE PROTEIN KINASE SLN1"/>
    <property type="match status" value="1"/>
</dbReference>
<dbReference type="Gene3D" id="3.30.565.10">
    <property type="entry name" value="Histidine kinase-like ATPase, C-terminal domain"/>
    <property type="match status" value="1"/>
</dbReference>
<dbReference type="Pfam" id="PF13426">
    <property type="entry name" value="PAS_9"/>
    <property type="match status" value="1"/>
</dbReference>
<evidence type="ECO:0000256" key="1">
    <source>
        <dbReference type="ARBA" id="ARBA00000085"/>
    </source>
</evidence>
<reference evidence="14" key="1">
    <citation type="submission" date="2014-07" db="EMBL/GenBank/DDBJ databases">
        <authorList>
            <person name="Monot Marc"/>
        </authorList>
    </citation>
    <scope>NUCLEOTIDE SEQUENCE</scope>
    <source>
        <strain evidence="14">7032994</strain>
    </source>
</reference>
<feature type="coiled-coil region" evidence="9">
    <location>
        <begin position="399"/>
        <end position="426"/>
    </location>
</feature>
<dbReference type="SMART" id="SM00388">
    <property type="entry name" value="HisKA"/>
    <property type="match status" value="1"/>
</dbReference>
<evidence type="ECO:0000256" key="10">
    <source>
        <dbReference type="SAM" id="Phobius"/>
    </source>
</evidence>
<evidence type="ECO:0000256" key="9">
    <source>
        <dbReference type="SAM" id="Coils"/>
    </source>
</evidence>
<evidence type="ECO:0000256" key="5">
    <source>
        <dbReference type="ARBA" id="ARBA00022741"/>
    </source>
</evidence>
<reference evidence="15" key="3">
    <citation type="journal article" date="2018" name="Genome Biol.">
        <title>SKESA: strategic k-mer extension for scrupulous assemblies.</title>
        <authorList>
            <person name="Souvorov A."/>
            <person name="Agarwala R."/>
            <person name="Lipman D.J."/>
        </authorList>
    </citation>
    <scope>NUCLEOTIDE SEQUENCE</scope>
    <source>
        <strain evidence="15">HN1000</strain>
    </source>
</reference>
<dbReference type="SMART" id="SM00091">
    <property type="entry name" value="PAS"/>
    <property type="match status" value="2"/>
</dbReference>
<dbReference type="Gene3D" id="1.10.287.130">
    <property type="match status" value="1"/>
</dbReference>
<dbReference type="EMBL" id="FUPS01000005">
    <property type="protein sequence ID" value="SJS28527.1"/>
    <property type="molecule type" value="Genomic_DNA"/>
</dbReference>
<dbReference type="PROSITE" id="PS50112">
    <property type="entry name" value="PAS"/>
    <property type="match status" value="1"/>
</dbReference>
<dbReference type="EMBL" id="LK932505">
    <property type="protein sequence ID" value="CDS85302.1"/>
    <property type="molecule type" value="Genomic_DNA"/>
</dbReference>
<dbReference type="InterPro" id="IPR003594">
    <property type="entry name" value="HATPase_dom"/>
</dbReference>
<dbReference type="Proteomes" id="UP000878956">
    <property type="component" value="Unassembled WGS sequence"/>
</dbReference>
<dbReference type="CDD" id="cd16922">
    <property type="entry name" value="HATPase_EvgS-ArcB-TorS-like"/>
    <property type="match status" value="1"/>
</dbReference>
<dbReference type="EC" id="2.7.13.3" evidence="2"/>
<dbReference type="GO" id="GO:0005524">
    <property type="term" value="F:ATP binding"/>
    <property type="evidence" value="ECO:0007669"/>
    <property type="project" value="UniProtKB-KW"/>
</dbReference>
<keyword evidence="10" id="KW-0812">Transmembrane</keyword>
<dbReference type="EMBL" id="LK932407">
    <property type="protein sequence ID" value="CDS88745.1"/>
    <property type="molecule type" value="Genomic_DNA"/>
</dbReference>
<keyword evidence="8" id="KW-0902">Two-component regulatory system</keyword>
<comment type="catalytic activity">
    <reaction evidence="1">
        <text>ATP + protein L-histidine = ADP + protein N-phospho-L-histidine.</text>
        <dbReference type="EC" id="2.7.13.3"/>
    </reaction>
</comment>
<dbReference type="GO" id="GO:0000155">
    <property type="term" value="F:phosphorelay sensor kinase activity"/>
    <property type="evidence" value="ECO:0007669"/>
    <property type="project" value="InterPro"/>
</dbReference>
<dbReference type="PRINTS" id="PR00344">
    <property type="entry name" value="BCTRLSENSOR"/>
</dbReference>
<keyword evidence="7" id="KW-0067">ATP-binding</keyword>
<feature type="coiled-coil region" evidence="9">
    <location>
        <begin position="259"/>
        <end position="286"/>
    </location>
</feature>
<sequence length="912" mass="104931">MKNIIPDVKPDIKEREDMSLLFIIMGSVLLLFIIKDIEKYETLLHAIYTIFLVATGVIIFNTTKFKVDSFSTFLGLIFIATGVLECIYLFNSLGIKTKSIMEINITISAITDLFPILGVYLSFKFVKDNKQIYSSVILFIATATLTITSLFIISGICDYLGNGKSQYALGVIISIFIIIISIISGIELNSSSNKGKWEYDEKKIFNRIIVIIILSRVPNLLHIVIDNRNVERILSQIIINVALYYLYNYIVSKNIKKTALELHDTNEELTKKTESLKEKNKKLIYETEKIEELKGILMKRESRLQSTLDVAVNSIVVFSKDGEITYANKSFRNTFGDYKEQDKLTDKIKNFNDLIESIHYVFVHEKNAEKLISTSDNKVYQAIFAPLIIASQTEGVLCVLEDKTKKKEYERKLIEANKRSKDFLESIGDGIVVLEGNNKIYVNNACREIFKNNLESIDFSLVCKSEESIEKRYVIDGEVKYVEMSFSQYTNAGTNKTIIVIRDTTSRKISQIKLEESQSSYSRFIDILPDGICLLKEDLSINYANKSFLDMLAFTNIDDIKDSNIKLLMNANTEEKMKFTDNMAKVLNENRSILLLEYELINSYDDIVEVELSALPFAIYNTRYIMLIIKDLVHKKYSEQAEKELLERFKTDKIKTEFFANMSHELKTPLNVISSSNQLVDSFYRNEKIKDYNNNIKSHVDLVRQSSYRLQRLINNIIDLTKMESGFYTLKLAKYNIVSVIEDLFMNIEEYALRKDIKILFDTDLEEINVYIDKVEIERIMLNLLSNCIKFTDNGGWIYVSIHYKIDKVIISVKDTGVGIPQDKLELIFEEFSQVDKTLSRNTEGSGIGLAIVKNLVSLHGGDIEVVSEVNKGTEFLISLPMKGFSSEHYTEDKRIYNIQEKIKIEFSDIYY</sequence>
<reference evidence="15" key="4">
    <citation type="submission" date="2021-06" db="EMBL/GenBank/DDBJ databases">
        <authorList>
            <consortium name="NCBI Pathogen Detection Project"/>
        </authorList>
    </citation>
    <scope>NUCLEOTIDE SEQUENCE</scope>
    <source>
        <strain evidence="15">HN1000</strain>
    </source>
</reference>
<keyword evidence="4 14" id="KW-0808">Transferase</keyword>
<evidence type="ECO:0000313" key="14">
    <source>
        <dbReference type="EMBL" id="CDS88745.1"/>
    </source>
</evidence>
<dbReference type="InterPro" id="IPR000014">
    <property type="entry name" value="PAS"/>
</dbReference>
<dbReference type="PROSITE" id="PS50109">
    <property type="entry name" value="HIS_KIN"/>
    <property type="match status" value="1"/>
</dbReference>
<dbReference type="SMART" id="SM00387">
    <property type="entry name" value="HATPase_c"/>
    <property type="match status" value="1"/>
</dbReference>
<dbReference type="InterPro" id="IPR004358">
    <property type="entry name" value="Sig_transdc_His_kin-like_C"/>
</dbReference>
<dbReference type="AlphaFoldDB" id="A0A069ACZ6"/>
<name>A0A069ACZ6_CLODI</name>
<dbReference type="Pfam" id="PF13188">
    <property type="entry name" value="PAS_8"/>
    <property type="match status" value="1"/>
</dbReference>